<evidence type="ECO:0000313" key="1">
    <source>
        <dbReference type="EMBL" id="KAJ7223506.1"/>
    </source>
</evidence>
<organism evidence="1 2">
    <name type="scientific">Mycena pura</name>
    <dbReference type="NCBI Taxonomy" id="153505"/>
    <lineage>
        <taxon>Eukaryota</taxon>
        <taxon>Fungi</taxon>
        <taxon>Dikarya</taxon>
        <taxon>Basidiomycota</taxon>
        <taxon>Agaricomycotina</taxon>
        <taxon>Agaricomycetes</taxon>
        <taxon>Agaricomycetidae</taxon>
        <taxon>Agaricales</taxon>
        <taxon>Marasmiineae</taxon>
        <taxon>Mycenaceae</taxon>
        <taxon>Mycena</taxon>
    </lineage>
</organism>
<accession>A0AAD7E1E8</accession>
<dbReference type="EMBL" id="JARJCW010000006">
    <property type="protein sequence ID" value="KAJ7223506.1"/>
    <property type="molecule type" value="Genomic_DNA"/>
</dbReference>
<gene>
    <name evidence="1" type="ORF">GGX14DRAFT_658357</name>
</gene>
<protein>
    <submittedName>
        <fullName evidence="1">Uncharacterized protein</fullName>
    </submittedName>
</protein>
<dbReference type="Proteomes" id="UP001219525">
    <property type="component" value="Unassembled WGS sequence"/>
</dbReference>
<name>A0AAD7E1E8_9AGAR</name>
<keyword evidence="2" id="KW-1185">Reference proteome</keyword>
<sequence>MSFCSSSVYSGEVAEFRCSRGGKAAIGDSHPRMVFVSIRFASRGSKPVQAVFNVIIVRPSPCRDEQCTMIYRSAAEQRGLRVCVAARTPMKNSSTSNAYDNVETSQFGMRQQARNARTMSIKPARLAPGKPVSEPLRLLDHLIPLFRIHKAPTDTHIAIAVPNRARLVLLLALSRRRMHVDERGPARAARVLLHARAQLRVDARALARLEAFRRRRRGVGVGIGGGPLLPRDLVREALLPLRGRLRPQAAVGAARGRGRARELARLAELGGVEAAEDGARCWRDKHPLLVALRGLGLRRLLRNARYSLKCLLRAVSSFVGCGSYKDKGVSQVFF</sequence>
<dbReference type="AlphaFoldDB" id="A0AAD7E1E8"/>
<comment type="caution">
    <text evidence="1">The sequence shown here is derived from an EMBL/GenBank/DDBJ whole genome shotgun (WGS) entry which is preliminary data.</text>
</comment>
<evidence type="ECO:0000313" key="2">
    <source>
        <dbReference type="Proteomes" id="UP001219525"/>
    </source>
</evidence>
<proteinExistence type="predicted"/>
<reference evidence="1" key="1">
    <citation type="submission" date="2023-03" db="EMBL/GenBank/DDBJ databases">
        <title>Massive genome expansion in bonnet fungi (Mycena s.s.) driven by repeated elements and novel gene families across ecological guilds.</title>
        <authorList>
            <consortium name="Lawrence Berkeley National Laboratory"/>
            <person name="Harder C.B."/>
            <person name="Miyauchi S."/>
            <person name="Viragh M."/>
            <person name="Kuo A."/>
            <person name="Thoen E."/>
            <person name="Andreopoulos B."/>
            <person name="Lu D."/>
            <person name="Skrede I."/>
            <person name="Drula E."/>
            <person name="Henrissat B."/>
            <person name="Morin E."/>
            <person name="Kohler A."/>
            <person name="Barry K."/>
            <person name="LaButti K."/>
            <person name="Morin E."/>
            <person name="Salamov A."/>
            <person name="Lipzen A."/>
            <person name="Mereny Z."/>
            <person name="Hegedus B."/>
            <person name="Baldrian P."/>
            <person name="Stursova M."/>
            <person name="Weitz H."/>
            <person name="Taylor A."/>
            <person name="Grigoriev I.V."/>
            <person name="Nagy L.G."/>
            <person name="Martin F."/>
            <person name="Kauserud H."/>
        </authorList>
    </citation>
    <scope>NUCLEOTIDE SEQUENCE</scope>
    <source>
        <strain evidence="1">9144</strain>
    </source>
</reference>